<dbReference type="PANTHER" id="PTHR43351:SF2">
    <property type="entry name" value="L(+)-TARTRATE DEHYDRATASE SUBUNIT BETA-RELATED"/>
    <property type="match status" value="1"/>
</dbReference>
<keyword evidence="9" id="KW-1185">Reference proteome</keyword>
<evidence type="ECO:0000256" key="5">
    <source>
        <dbReference type="ARBA" id="ARBA00023014"/>
    </source>
</evidence>
<evidence type="ECO:0000313" key="8">
    <source>
        <dbReference type="EMBL" id="GLH67754.1"/>
    </source>
</evidence>
<keyword evidence="3" id="KW-0479">Metal-binding</keyword>
<dbReference type="Pfam" id="PF05681">
    <property type="entry name" value="Fumerase"/>
    <property type="match status" value="1"/>
</dbReference>
<name>A0ABQ5Q092_9BACT</name>
<feature type="domain" description="Fe-S hydro-lyase tartrate dehydratase alpha-type catalytic" evidence="7">
    <location>
        <begin position="43"/>
        <end position="315"/>
    </location>
</feature>
<sequence length="326" mass="35428">MSECVIPTLTSNEVVASKSVLPAGWKPNLKDLKSLDLTLPMLELLRRSTSRLPQDVIDALVKGRDAEEEGSRAFNTLNDMVRNIILADGNVSPLCQDTGTIIVWVRHPFGLSQRAAKQQIRAAVAEATKRSWLRPNCVEALSGKNTGTNMDPFHEGHPAVHFEEWDKPEVEIAVMQKGGGCENVGAQYRLPDAAIGAGRDIKGVRKCIIDAVVKAQGQGCSPGILGVAIGGDRVSSYEKSKELILRKLGTPNPDPKMDAFEKEITNDLNTLGIGPMGYGGNTTVLGVMAEEMYRHPASFYVSISYMCWSSRRGSITLKTNGEVSFD</sequence>
<evidence type="ECO:0000256" key="2">
    <source>
        <dbReference type="ARBA" id="ARBA00022485"/>
    </source>
</evidence>
<dbReference type="EMBL" id="BSDC01000003">
    <property type="protein sequence ID" value="GLH67754.1"/>
    <property type="molecule type" value="Genomic_DNA"/>
</dbReference>
<evidence type="ECO:0000259" key="7">
    <source>
        <dbReference type="Pfam" id="PF05681"/>
    </source>
</evidence>
<dbReference type="PANTHER" id="PTHR43351">
    <property type="entry name" value="L(+)-TARTRATE DEHYDRATASE SUBUNIT BETA"/>
    <property type="match status" value="1"/>
</dbReference>
<evidence type="ECO:0000256" key="6">
    <source>
        <dbReference type="ARBA" id="ARBA00023239"/>
    </source>
</evidence>
<evidence type="ECO:0000256" key="1">
    <source>
        <dbReference type="ARBA" id="ARBA00008876"/>
    </source>
</evidence>
<dbReference type="InterPro" id="IPR004646">
    <property type="entry name" value="Fe-S_hydro-lyase_TtdA-typ_cat"/>
</dbReference>
<comment type="caution">
    <text evidence="8">The sequence shown here is derived from an EMBL/GenBank/DDBJ whole genome shotgun (WGS) entry which is preliminary data.</text>
</comment>
<reference evidence="8" key="1">
    <citation type="journal article" date="2023" name="Antonie Van Leeuwenhoek">
        <title>Mesoterricola silvestris gen. nov., sp. nov., Mesoterricola sediminis sp. nov., Geothrix oryzae sp. nov., Geothrix edaphica sp. nov., Geothrix rubra sp. nov., and Geothrix limicola sp. nov., six novel members of Acidobacteriota isolated from soils.</title>
        <authorList>
            <person name="Itoh H."/>
            <person name="Sugisawa Y."/>
            <person name="Mise K."/>
            <person name="Xu Z."/>
            <person name="Kuniyasu M."/>
            <person name="Ushijima N."/>
            <person name="Kawano K."/>
            <person name="Kobayashi E."/>
            <person name="Shiratori Y."/>
            <person name="Masuda Y."/>
            <person name="Senoo K."/>
        </authorList>
    </citation>
    <scope>NUCLEOTIDE SEQUENCE</scope>
    <source>
        <strain evidence="8">Red802</strain>
    </source>
</reference>
<evidence type="ECO:0000256" key="4">
    <source>
        <dbReference type="ARBA" id="ARBA00023004"/>
    </source>
</evidence>
<keyword evidence="2" id="KW-0004">4Fe-4S</keyword>
<accession>A0ABQ5Q092</accession>
<evidence type="ECO:0000256" key="3">
    <source>
        <dbReference type="ARBA" id="ARBA00022723"/>
    </source>
</evidence>
<keyword evidence="5" id="KW-0411">Iron-sulfur</keyword>
<keyword evidence="4" id="KW-0408">Iron</keyword>
<dbReference type="NCBIfam" id="TIGR00722">
    <property type="entry name" value="ttdA_fumA_fumB"/>
    <property type="match status" value="1"/>
</dbReference>
<evidence type="ECO:0000313" key="9">
    <source>
        <dbReference type="Proteomes" id="UP001165044"/>
    </source>
</evidence>
<dbReference type="RefSeq" id="WP_285609118.1">
    <property type="nucleotide sequence ID" value="NZ_BSDC01000003.1"/>
</dbReference>
<comment type="similarity">
    <text evidence="1">Belongs to the class-I fumarase family.</text>
</comment>
<keyword evidence="6" id="KW-0456">Lyase</keyword>
<gene>
    <name evidence="8" type="ORF">GETHED_21180</name>
</gene>
<proteinExistence type="inferred from homology"/>
<protein>
    <recommendedName>
        <fullName evidence="7">Fe-S hydro-lyase tartrate dehydratase alpha-type catalytic domain-containing protein</fullName>
    </recommendedName>
</protein>
<dbReference type="Proteomes" id="UP001165044">
    <property type="component" value="Unassembled WGS sequence"/>
</dbReference>
<organism evidence="8 9">
    <name type="scientific">Geothrix edaphica</name>
    <dbReference type="NCBI Taxonomy" id="2927976"/>
    <lineage>
        <taxon>Bacteria</taxon>
        <taxon>Pseudomonadati</taxon>
        <taxon>Acidobacteriota</taxon>
        <taxon>Holophagae</taxon>
        <taxon>Holophagales</taxon>
        <taxon>Holophagaceae</taxon>
        <taxon>Geothrix</taxon>
    </lineage>
</organism>